<feature type="transmembrane region" description="Helical" evidence="1">
    <location>
        <begin position="181"/>
        <end position="200"/>
    </location>
</feature>
<dbReference type="InterPro" id="IPR002931">
    <property type="entry name" value="Transglutaminase-like"/>
</dbReference>
<name>A0A1E7Q617_9GAMM</name>
<evidence type="ECO:0000259" key="2">
    <source>
        <dbReference type="SMART" id="SM00460"/>
    </source>
</evidence>
<dbReference type="Pfam" id="PF11992">
    <property type="entry name" value="TgpA_N"/>
    <property type="match status" value="1"/>
</dbReference>
<dbReference type="OrthoDB" id="9804872at2"/>
<protein>
    <recommendedName>
        <fullName evidence="2">Transglutaminase-like domain-containing protein</fullName>
    </recommendedName>
</protein>
<dbReference type="SUPFAM" id="SSF54001">
    <property type="entry name" value="Cysteine proteinases"/>
    <property type="match status" value="1"/>
</dbReference>
<dbReference type="STRING" id="1628148.BI198_08615"/>
<reference evidence="4" key="1">
    <citation type="submission" date="2016-09" db="EMBL/GenBank/DDBJ databases">
        <authorList>
            <person name="Wan X."/>
            <person name="Hou S."/>
        </authorList>
    </citation>
    <scope>NUCLEOTIDE SEQUENCE [LARGE SCALE GENOMIC DNA]</scope>
    <source>
        <strain evidence="4">KH87</strain>
    </source>
</reference>
<sequence>MQVATIQSIQFKQAIGFSSLLFTLTLLLHSALPLWFILVICSSLGLYLLQAYKAKAVAANTKYVGNKESGSQVNVWHVSVLQVNIVAALILVGLLVNIRQAGVLNLMLQILLLAVNCRLWLLQKAAERQQLVWVQYFLLASGFILHQSMLMALLIFGLIGLNLYLHYHLFAPAHTRIPQRALIQSVVIIIPLWLACFVLFPRLAPFWQIPNINMATTGLGDSIDPGSIEQLVQNDSVAFRVEFSQAPPPQQQLYWRAKIYEQFDGRSWHVDEVKNSSNKAKQPAANIDTLSNPNEVTDLIRYKVIAEPSQQRSLFSLANPVQSQGPVQIQQAGLVQANTIVSQRLPYQLASIEQPIGLISAAERDRNLTLANGNAASKAFAQQLFANAPTPDAFVKAVANHFNQQAYFYSLTPPRLGKDSIDQFLFETKTGFCSHYASAAAFMLRSVGIPARVVGGYQGGNWYAEQNYLQVTQREAHAWVEYLVDQHWYKFDPTAAVAPERVLQDLNAALNDEQRLMLQSGWQQISWLSDLRQQFRHIDYYWSVWVLGFDTSQQLDIWRTLKRYAWHLLVGLGFILAILVLSWLYLQQKKRRLNVPAATLLIQQYVPSLWQNKTPSSSVSGYLQQLSRNYPKHAELLNSLIALYDQALYQQDTAALAALHQLLRREKTRLRRFFRMVQNA</sequence>
<feature type="transmembrane region" description="Helical" evidence="1">
    <location>
        <begin position="75"/>
        <end position="96"/>
    </location>
</feature>
<comment type="caution">
    <text evidence="3">The sequence shown here is derived from an EMBL/GenBank/DDBJ whole genome shotgun (WGS) entry which is preliminary data.</text>
</comment>
<evidence type="ECO:0000256" key="1">
    <source>
        <dbReference type="SAM" id="Phobius"/>
    </source>
</evidence>
<dbReference type="Pfam" id="PF01841">
    <property type="entry name" value="Transglut_core"/>
    <property type="match status" value="1"/>
</dbReference>
<dbReference type="InterPro" id="IPR021878">
    <property type="entry name" value="TgpA_N"/>
</dbReference>
<feature type="transmembrane region" description="Helical" evidence="1">
    <location>
        <begin position="20"/>
        <end position="49"/>
    </location>
</feature>
<dbReference type="SMART" id="SM00460">
    <property type="entry name" value="TGc"/>
    <property type="match status" value="1"/>
</dbReference>
<dbReference type="PANTHER" id="PTHR42736">
    <property type="entry name" value="PROTEIN-GLUTAMINE GAMMA-GLUTAMYLTRANSFERASE"/>
    <property type="match status" value="1"/>
</dbReference>
<keyword evidence="1" id="KW-1133">Transmembrane helix</keyword>
<dbReference type="AlphaFoldDB" id="A0A1E7Q617"/>
<feature type="transmembrane region" description="Helical" evidence="1">
    <location>
        <begin position="103"/>
        <end position="121"/>
    </location>
</feature>
<feature type="transmembrane region" description="Helical" evidence="1">
    <location>
        <begin position="133"/>
        <end position="161"/>
    </location>
</feature>
<gene>
    <name evidence="3" type="ORF">BI198_08615</name>
</gene>
<dbReference type="PANTHER" id="PTHR42736:SF1">
    <property type="entry name" value="PROTEIN-GLUTAMINE GAMMA-GLUTAMYLTRANSFERASE"/>
    <property type="match status" value="1"/>
</dbReference>
<organism evidence="3 4">
    <name type="scientific">Rheinheimera salexigens</name>
    <dbReference type="NCBI Taxonomy" id="1628148"/>
    <lineage>
        <taxon>Bacteria</taxon>
        <taxon>Pseudomonadati</taxon>
        <taxon>Pseudomonadota</taxon>
        <taxon>Gammaproteobacteria</taxon>
        <taxon>Chromatiales</taxon>
        <taxon>Chromatiaceae</taxon>
        <taxon>Rheinheimera</taxon>
    </lineage>
</organism>
<accession>A0A1E7Q617</accession>
<keyword evidence="1" id="KW-0472">Membrane</keyword>
<dbReference type="RefSeq" id="WP_070049185.1">
    <property type="nucleotide sequence ID" value="NZ_CBCSDO010000004.1"/>
</dbReference>
<proteinExistence type="predicted"/>
<dbReference type="InterPro" id="IPR052901">
    <property type="entry name" value="Bact_TGase-like"/>
</dbReference>
<dbReference type="Gene3D" id="3.10.620.30">
    <property type="match status" value="1"/>
</dbReference>
<dbReference type="EMBL" id="MKEK01000001">
    <property type="protein sequence ID" value="OEY69615.1"/>
    <property type="molecule type" value="Genomic_DNA"/>
</dbReference>
<keyword evidence="1" id="KW-0812">Transmembrane</keyword>
<feature type="transmembrane region" description="Helical" evidence="1">
    <location>
        <begin position="564"/>
        <end position="586"/>
    </location>
</feature>
<evidence type="ECO:0000313" key="3">
    <source>
        <dbReference type="EMBL" id="OEY69615.1"/>
    </source>
</evidence>
<feature type="domain" description="Transglutaminase-like" evidence="2">
    <location>
        <begin position="425"/>
        <end position="495"/>
    </location>
</feature>
<keyword evidence="4" id="KW-1185">Reference proteome</keyword>
<evidence type="ECO:0000313" key="4">
    <source>
        <dbReference type="Proteomes" id="UP000242258"/>
    </source>
</evidence>
<dbReference type="InterPro" id="IPR038765">
    <property type="entry name" value="Papain-like_cys_pep_sf"/>
</dbReference>
<dbReference type="Proteomes" id="UP000242258">
    <property type="component" value="Unassembled WGS sequence"/>
</dbReference>